<dbReference type="Pfam" id="PF03400">
    <property type="entry name" value="DDE_Tnp_IS1"/>
    <property type="match status" value="1"/>
</dbReference>
<comment type="function">
    <text evidence="1">Absolutely required for transposition of IS1.</text>
</comment>
<name>A0A401FV70_9BACT</name>
<dbReference type="Proteomes" id="UP000288096">
    <property type="component" value="Unassembled WGS sequence"/>
</dbReference>
<evidence type="ECO:0000313" key="5">
    <source>
        <dbReference type="EMBL" id="GBC59477.1"/>
    </source>
</evidence>
<protein>
    <submittedName>
        <fullName evidence="5 6">Transposase</fullName>
    </submittedName>
</protein>
<gene>
    <name evidence="5" type="ORF">DENIS_0416</name>
    <name evidence="6" type="ORF">DENIS_1831</name>
</gene>
<comment type="similarity">
    <text evidence="2">Belongs to the transposase 27 family.</text>
</comment>
<evidence type="ECO:0000256" key="3">
    <source>
        <dbReference type="ARBA" id="ARBA00022578"/>
    </source>
</evidence>
<accession>A0A401FV70</accession>
<dbReference type="InterPro" id="IPR051354">
    <property type="entry name" value="Transposase_27_IS1"/>
</dbReference>
<organism evidence="6 7">
    <name type="scientific">Desulfonema ishimotonii</name>
    <dbReference type="NCBI Taxonomy" id="45657"/>
    <lineage>
        <taxon>Bacteria</taxon>
        <taxon>Pseudomonadati</taxon>
        <taxon>Thermodesulfobacteriota</taxon>
        <taxon>Desulfobacteria</taxon>
        <taxon>Desulfobacterales</taxon>
        <taxon>Desulfococcaceae</taxon>
        <taxon>Desulfonema</taxon>
    </lineage>
</organism>
<dbReference type="GO" id="GO:0006313">
    <property type="term" value="P:DNA transposition"/>
    <property type="evidence" value="ECO:0007669"/>
    <property type="project" value="InterPro"/>
</dbReference>
<keyword evidence="7" id="KW-1185">Reference proteome</keyword>
<dbReference type="GO" id="GO:0004803">
    <property type="term" value="F:transposase activity"/>
    <property type="evidence" value="ECO:0007669"/>
    <property type="project" value="InterPro"/>
</dbReference>
<reference evidence="7" key="3">
    <citation type="submission" date="2019-01" db="EMBL/GenBank/DDBJ databases">
        <title>Genome sequence of Desulfonema ishimotonii strain Tokyo 01.</title>
        <authorList>
            <person name="Fukui M."/>
        </authorList>
    </citation>
    <scope>NUCLEOTIDE SEQUENCE [LARGE SCALE GENOMIC DNA]</scope>
    <source>
        <strain evidence="7">Tokyo 01</strain>
    </source>
</reference>
<comment type="caution">
    <text evidence="6">The sequence shown here is derived from an EMBL/GenBank/DDBJ whole genome shotgun (WGS) entry which is preliminary data.</text>
</comment>
<dbReference type="GO" id="GO:0003677">
    <property type="term" value="F:DNA binding"/>
    <property type="evidence" value="ECO:0007669"/>
    <property type="project" value="InterPro"/>
</dbReference>
<reference evidence="7" key="1">
    <citation type="submission" date="2017-11" db="EMBL/GenBank/DDBJ databases">
        <authorList>
            <person name="Watanabe M."/>
            <person name="Kojima H."/>
        </authorList>
    </citation>
    <scope>NUCLEOTIDE SEQUENCE [LARGE SCALE GENOMIC DNA]</scope>
    <source>
        <strain evidence="7">Tokyo 01</strain>
    </source>
</reference>
<evidence type="ECO:0000256" key="1">
    <source>
        <dbReference type="ARBA" id="ARBA00004091"/>
    </source>
</evidence>
<dbReference type="InterPro" id="IPR005063">
    <property type="entry name" value="Transposase_27"/>
</dbReference>
<dbReference type="EMBL" id="BEXT01000001">
    <property type="protein sequence ID" value="GBC60872.1"/>
    <property type="molecule type" value="Genomic_DNA"/>
</dbReference>
<evidence type="ECO:0000256" key="4">
    <source>
        <dbReference type="ARBA" id="ARBA00023172"/>
    </source>
</evidence>
<evidence type="ECO:0000256" key="2">
    <source>
        <dbReference type="ARBA" id="ARBA00008841"/>
    </source>
</evidence>
<evidence type="ECO:0000313" key="6">
    <source>
        <dbReference type="EMBL" id="GBC60872.1"/>
    </source>
</evidence>
<dbReference type="PANTHER" id="PTHR33293:SF1">
    <property type="entry name" value="INSERTION ELEMENT IS1 1 PROTEIN INSB-RELATED"/>
    <property type="match status" value="1"/>
</dbReference>
<evidence type="ECO:0000313" key="7">
    <source>
        <dbReference type="Proteomes" id="UP000288096"/>
    </source>
</evidence>
<keyword evidence="3" id="KW-0815">Transposition</keyword>
<dbReference type="PANTHER" id="PTHR33293">
    <property type="entry name" value="INSERTION ELEMENT IS1 1 PROTEIN INSB-RELATED"/>
    <property type="match status" value="1"/>
</dbReference>
<sequence length="129" mass="14861">MWSFVENKDNKMWIWLAKDIDTKEIVGAHTGSRDGEGARKLWDSLPGVYRQCAVSYTDFWSSYEGVFPSMRHRQVGKGSGKTNNIGSFNCTMRQRVSRLVRKTLSFSKKKTNHIGAIWNFIHHYNASLT</sequence>
<dbReference type="AlphaFoldDB" id="A0A401FV70"/>
<proteinExistence type="inferred from homology"/>
<keyword evidence="4" id="KW-0233">DNA recombination</keyword>
<dbReference type="EMBL" id="BEXT01000001">
    <property type="protein sequence ID" value="GBC59477.1"/>
    <property type="molecule type" value="Genomic_DNA"/>
</dbReference>
<reference evidence="6" key="2">
    <citation type="journal article" date="2019" name="Front. Microbiol.">
        <title>Genomic Characteristics of Desulfonema ishimotonii Tokyo 01T Implying Horizontal Gene Transfer Among Phylogenetically Dispersed Filamentous Gliding Bacteria.</title>
        <authorList>
            <person name="Watanabe M."/>
            <person name="Kojima H."/>
            <person name="Umezawa K."/>
            <person name="Fukui M."/>
        </authorList>
    </citation>
    <scope>NUCLEOTIDE SEQUENCE</scope>
    <source>
        <strain evidence="6">Tokyo 01</strain>
    </source>
</reference>